<dbReference type="InterPro" id="IPR037401">
    <property type="entry name" value="SnoaL-like"/>
</dbReference>
<dbReference type="AlphaFoldDB" id="A0A0H4I134"/>
<accession>A0A0H4I134</accession>
<dbReference type="KEGG" id="mpq:ABA45_09785"/>
<dbReference type="RefSeq" id="WP_048385720.1">
    <property type="nucleotide sequence ID" value="NZ_CP011494.1"/>
</dbReference>
<reference evidence="2 3" key="1">
    <citation type="submission" date="2015-05" db="EMBL/GenBank/DDBJ databases">
        <title>Complete genome of Marinobacter psychrophilus strain 20041T isolated from sea-ice of the Canadian Basin.</title>
        <authorList>
            <person name="Song L."/>
            <person name="Ren L."/>
            <person name="Yu Y."/>
            <person name="Wang X."/>
        </authorList>
    </citation>
    <scope>NUCLEOTIDE SEQUENCE [LARGE SCALE GENOMIC DNA]</scope>
    <source>
        <strain evidence="2 3">20041</strain>
    </source>
</reference>
<dbReference type="STRING" id="330734.ABA45_09785"/>
<gene>
    <name evidence="2" type="ORF">ABA45_09785</name>
</gene>
<evidence type="ECO:0000313" key="2">
    <source>
        <dbReference type="EMBL" id="AKO52661.1"/>
    </source>
</evidence>
<name>A0A0H4I134_9GAMM</name>
<sequence>MTIASTIEVDSQYAATPHVVNRFRELFNTLDKGNLNKLAGVYAEHIHFKDPLSEVRGLDELTRYFAGSYQNVIASHFVFGREVVDEGTVTLPWTMYLRHKRINGRREIQVEGISHLHIDCGKVNYHRDYFDAGQMLYENLPLLGGIIRKIKEHAG</sequence>
<dbReference type="Pfam" id="PF12680">
    <property type="entry name" value="SnoaL_2"/>
    <property type="match status" value="1"/>
</dbReference>
<dbReference type="PATRIC" id="fig|330734.3.peg.2058"/>
<evidence type="ECO:0000259" key="1">
    <source>
        <dbReference type="Pfam" id="PF12680"/>
    </source>
</evidence>
<protein>
    <submittedName>
        <fullName evidence="2">Transcriptional regulator</fullName>
    </submittedName>
</protein>
<evidence type="ECO:0000313" key="3">
    <source>
        <dbReference type="Proteomes" id="UP000036406"/>
    </source>
</evidence>
<dbReference type="InterPro" id="IPR032710">
    <property type="entry name" value="NTF2-like_dom_sf"/>
</dbReference>
<proteinExistence type="predicted"/>
<dbReference type="Proteomes" id="UP000036406">
    <property type="component" value="Chromosome"/>
</dbReference>
<dbReference type="SUPFAM" id="SSF54427">
    <property type="entry name" value="NTF2-like"/>
    <property type="match status" value="1"/>
</dbReference>
<feature type="domain" description="SnoaL-like" evidence="1">
    <location>
        <begin position="24"/>
        <end position="126"/>
    </location>
</feature>
<keyword evidence="3" id="KW-1185">Reference proteome</keyword>
<dbReference type="EMBL" id="CP011494">
    <property type="protein sequence ID" value="AKO52661.1"/>
    <property type="molecule type" value="Genomic_DNA"/>
</dbReference>
<dbReference type="Gene3D" id="3.10.450.50">
    <property type="match status" value="1"/>
</dbReference>
<organism evidence="2 3">
    <name type="scientific">Marinobacter psychrophilus</name>
    <dbReference type="NCBI Taxonomy" id="330734"/>
    <lineage>
        <taxon>Bacteria</taxon>
        <taxon>Pseudomonadati</taxon>
        <taxon>Pseudomonadota</taxon>
        <taxon>Gammaproteobacteria</taxon>
        <taxon>Pseudomonadales</taxon>
        <taxon>Marinobacteraceae</taxon>
        <taxon>Marinobacter</taxon>
    </lineage>
</organism>